<dbReference type="EMBL" id="LAZR01000017">
    <property type="protein sequence ID" value="KKO06128.1"/>
    <property type="molecule type" value="Genomic_DNA"/>
</dbReference>
<accession>A0A0F9W1N9</accession>
<sequence length="253" mass="28072">MKRINCLLLLSSIAVINFSCEKSTSEEFEDVNGNVETKLITSIDVTPVEDTDESSNILFSYNGDLRLTSIFDGTETTNFTYEDGNLSNVTGNGDNGNVEELYESPYDAFETGQVEEYDENGNPSVLQFIEYDYDYMTGEEEVVYYTAEISYDNKPNPFYKTAEAAGIIDVLDQIKLNFAAAPQAEEIVRAKALFPNNNPSQIVYKNAEGEIEHTINLSYTYDGDYPTAATVSSASADGGDNVTYLTTFTYYGD</sequence>
<dbReference type="AlphaFoldDB" id="A0A0F9W1N9"/>
<organism evidence="1">
    <name type="scientific">marine sediment metagenome</name>
    <dbReference type="NCBI Taxonomy" id="412755"/>
    <lineage>
        <taxon>unclassified sequences</taxon>
        <taxon>metagenomes</taxon>
        <taxon>ecological metagenomes</taxon>
    </lineage>
</organism>
<reference evidence="1" key="1">
    <citation type="journal article" date="2015" name="Nature">
        <title>Complex archaea that bridge the gap between prokaryotes and eukaryotes.</title>
        <authorList>
            <person name="Spang A."/>
            <person name="Saw J.H."/>
            <person name="Jorgensen S.L."/>
            <person name="Zaremba-Niedzwiedzka K."/>
            <person name="Martijn J."/>
            <person name="Lind A.E."/>
            <person name="van Eijk R."/>
            <person name="Schleper C."/>
            <person name="Guy L."/>
            <person name="Ettema T.J."/>
        </authorList>
    </citation>
    <scope>NUCLEOTIDE SEQUENCE</scope>
</reference>
<protein>
    <recommendedName>
        <fullName evidence="2">DUF4595 domain-containing protein</fullName>
    </recommendedName>
</protein>
<name>A0A0F9W1N9_9ZZZZ</name>
<evidence type="ECO:0008006" key="2">
    <source>
        <dbReference type="Google" id="ProtNLM"/>
    </source>
</evidence>
<comment type="caution">
    <text evidence="1">The sequence shown here is derived from an EMBL/GenBank/DDBJ whole genome shotgun (WGS) entry which is preliminary data.</text>
</comment>
<gene>
    <name evidence="1" type="ORF">LCGC14_0071410</name>
</gene>
<evidence type="ECO:0000313" key="1">
    <source>
        <dbReference type="EMBL" id="KKO06128.1"/>
    </source>
</evidence>
<proteinExistence type="predicted"/>